<evidence type="ECO:0000256" key="1">
    <source>
        <dbReference type="ARBA" id="ARBA00004651"/>
    </source>
</evidence>
<keyword evidence="5 7" id="KW-1133">Transmembrane helix</keyword>
<evidence type="ECO:0000259" key="8">
    <source>
        <dbReference type="Pfam" id="PF09335"/>
    </source>
</evidence>
<keyword evidence="10" id="KW-1185">Reference proteome</keyword>
<comment type="caution">
    <text evidence="9">The sequence shown here is derived from an EMBL/GenBank/DDBJ whole genome shotgun (WGS) entry which is preliminary data.</text>
</comment>
<dbReference type="InterPro" id="IPR032816">
    <property type="entry name" value="VTT_dom"/>
</dbReference>
<dbReference type="GO" id="GO:0005886">
    <property type="term" value="C:plasma membrane"/>
    <property type="evidence" value="ECO:0007669"/>
    <property type="project" value="UniProtKB-SubCell"/>
</dbReference>
<evidence type="ECO:0000256" key="7">
    <source>
        <dbReference type="RuleBase" id="RU367016"/>
    </source>
</evidence>
<dbReference type="InterPro" id="IPR032818">
    <property type="entry name" value="DedA-like"/>
</dbReference>
<gene>
    <name evidence="9" type="ORF">rosag_41620</name>
</gene>
<reference evidence="9" key="1">
    <citation type="submission" date="2022-08" db="EMBL/GenBank/DDBJ databases">
        <title>Draft genome sequencing of Roseisolibacter agri AW1220.</title>
        <authorList>
            <person name="Tobiishi Y."/>
            <person name="Tonouchi A."/>
        </authorList>
    </citation>
    <scope>NUCLEOTIDE SEQUENCE</scope>
    <source>
        <strain evidence="9">AW1220</strain>
    </source>
</reference>
<evidence type="ECO:0000313" key="10">
    <source>
        <dbReference type="Proteomes" id="UP001161325"/>
    </source>
</evidence>
<name>A0AA37Q6W9_9BACT</name>
<dbReference type="RefSeq" id="WP_284352085.1">
    <property type="nucleotide sequence ID" value="NZ_BRXS01000006.1"/>
</dbReference>
<dbReference type="PANTHER" id="PTHR30353">
    <property type="entry name" value="INNER MEMBRANE PROTEIN DEDA-RELATED"/>
    <property type="match status" value="1"/>
</dbReference>
<comment type="subcellular location">
    <subcellularLocation>
        <location evidence="1 7">Cell membrane</location>
        <topology evidence="1 7">Multi-pass membrane protein</topology>
    </subcellularLocation>
</comment>
<protein>
    <submittedName>
        <fullName evidence="9">Membrane protein</fullName>
    </submittedName>
</protein>
<dbReference type="Proteomes" id="UP001161325">
    <property type="component" value="Unassembled WGS sequence"/>
</dbReference>
<feature type="transmembrane region" description="Helical" evidence="7">
    <location>
        <begin position="148"/>
        <end position="171"/>
    </location>
</feature>
<dbReference type="Pfam" id="PF09335">
    <property type="entry name" value="VTT_dom"/>
    <property type="match status" value="1"/>
</dbReference>
<comment type="caution">
    <text evidence="7">Lacks conserved residue(s) required for the propagation of feature annotation.</text>
</comment>
<keyword evidence="6 7" id="KW-0472">Membrane</keyword>
<organism evidence="9 10">
    <name type="scientific">Roseisolibacter agri</name>
    <dbReference type="NCBI Taxonomy" id="2014610"/>
    <lineage>
        <taxon>Bacteria</taxon>
        <taxon>Pseudomonadati</taxon>
        <taxon>Gemmatimonadota</taxon>
        <taxon>Gemmatimonadia</taxon>
        <taxon>Gemmatimonadales</taxon>
        <taxon>Gemmatimonadaceae</taxon>
        <taxon>Roseisolibacter</taxon>
    </lineage>
</organism>
<keyword evidence="3 7" id="KW-1003">Cell membrane</keyword>
<comment type="similarity">
    <text evidence="2 7">Belongs to the DedA family.</text>
</comment>
<dbReference type="AlphaFoldDB" id="A0AA37Q6W9"/>
<proteinExistence type="inferred from homology"/>
<evidence type="ECO:0000256" key="2">
    <source>
        <dbReference type="ARBA" id="ARBA00010792"/>
    </source>
</evidence>
<feature type="transmembrane region" description="Helical" evidence="7">
    <location>
        <begin position="183"/>
        <end position="201"/>
    </location>
</feature>
<evidence type="ECO:0000313" key="9">
    <source>
        <dbReference type="EMBL" id="GLC27649.1"/>
    </source>
</evidence>
<keyword evidence="4 7" id="KW-0812">Transmembrane</keyword>
<feature type="domain" description="VTT" evidence="8">
    <location>
        <begin position="42"/>
        <end position="168"/>
    </location>
</feature>
<evidence type="ECO:0000256" key="5">
    <source>
        <dbReference type="ARBA" id="ARBA00022989"/>
    </source>
</evidence>
<dbReference type="PANTHER" id="PTHR30353:SF0">
    <property type="entry name" value="TRANSMEMBRANE PROTEIN"/>
    <property type="match status" value="1"/>
</dbReference>
<accession>A0AA37Q6W9</accession>
<evidence type="ECO:0000256" key="4">
    <source>
        <dbReference type="ARBA" id="ARBA00022692"/>
    </source>
</evidence>
<evidence type="ECO:0000256" key="6">
    <source>
        <dbReference type="ARBA" id="ARBA00023136"/>
    </source>
</evidence>
<evidence type="ECO:0000256" key="3">
    <source>
        <dbReference type="ARBA" id="ARBA00022475"/>
    </source>
</evidence>
<feature type="transmembrane region" description="Helical" evidence="7">
    <location>
        <begin position="20"/>
        <end position="42"/>
    </location>
</feature>
<dbReference type="EMBL" id="BRXS01000006">
    <property type="protein sequence ID" value="GLC27649.1"/>
    <property type="molecule type" value="Genomic_DNA"/>
</dbReference>
<sequence>MNVLSELFDRLRDLPALVQWAGYVGLFAIIFTETGLFFGFFLPGDSLLVTAGLLASQGLPLDVRTLGILLTAAAILGDNTNYWIGRYSGPRIFAKEDSLFFKRKHLMRAAQFYEAHGAKTVVLARFMPIVRTFAPLVAGAAAMPYRTFLTYSVLGGIAWIWSMLLIGYFLGSRFPGIDKHLELVILGVIFLSILPGIISWLRARRAGAAAAAPDAR</sequence>